<dbReference type="GO" id="GO:0016567">
    <property type="term" value="P:protein ubiquitination"/>
    <property type="evidence" value="ECO:0007669"/>
    <property type="project" value="InterPro"/>
</dbReference>
<dbReference type="PROSITE" id="PS50144">
    <property type="entry name" value="MATH"/>
    <property type="match status" value="1"/>
</dbReference>
<dbReference type="Gene3D" id="2.60.210.10">
    <property type="entry name" value="Apoptosis, Tumor Necrosis Factor Receptor Associated Protein 2, Chain A"/>
    <property type="match status" value="1"/>
</dbReference>
<reference evidence="5" key="3">
    <citation type="submission" date="2022-01" db="UniProtKB">
        <authorList>
            <consortium name="EnsemblPlants"/>
        </authorList>
    </citation>
    <scope>IDENTIFICATION</scope>
    <source>
        <strain evidence="5">subsp. vulgare</strain>
    </source>
</reference>
<dbReference type="SMR" id="A0A8I6WQF5"/>
<comment type="pathway">
    <text evidence="1">Protein modification; protein ubiquitination.</text>
</comment>
<name>A0A8I6WQF5_HORVV</name>
<comment type="similarity">
    <text evidence="2">Belongs to the Tdpoz family.</text>
</comment>
<organism evidence="5 6">
    <name type="scientific">Hordeum vulgare subsp. vulgare</name>
    <name type="common">Domesticated barley</name>
    <dbReference type="NCBI Taxonomy" id="112509"/>
    <lineage>
        <taxon>Eukaryota</taxon>
        <taxon>Viridiplantae</taxon>
        <taxon>Streptophyta</taxon>
        <taxon>Embryophyta</taxon>
        <taxon>Tracheophyta</taxon>
        <taxon>Spermatophyta</taxon>
        <taxon>Magnoliopsida</taxon>
        <taxon>Liliopsida</taxon>
        <taxon>Poales</taxon>
        <taxon>Poaceae</taxon>
        <taxon>BOP clade</taxon>
        <taxon>Pooideae</taxon>
        <taxon>Triticodae</taxon>
        <taxon>Triticeae</taxon>
        <taxon>Hordeinae</taxon>
        <taxon>Hordeum</taxon>
    </lineage>
</organism>
<keyword evidence="6" id="KW-1185">Reference proteome</keyword>
<protein>
    <recommendedName>
        <fullName evidence="7">BTB domain-containing protein</fullName>
    </recommendedName>
</protein>
<dbReference type="InterPro" id="IPR056423">
    <property type="entry name" value="BACK_BPM_SPOP"/>
</dbReference>
<dbReference type="OrthoDB" id="6496053at2759"/>
<feature type="domain" description="BTB" evidence="3">
    <location>
        <begin position="177"/>
        <end position="244"/>
    </location>
</feature>
<feature type="domain" description="MATH" evidence="4">
    <location>
        <begin position="13"/>
        <end position="141"/>
    </location>
</feature>
<evidence type="ECO:0000259" key="3">
    <source>
        <dbReference type="PROSITE" id="PS50097"/>
    </source>
</evidence>
<reference evidence="5" key="2">
    <citation type="submission" date="2020-10" db="EMBL/GenBank/DDBJ databases">
        <authorList>
            <person name="Scholz U."/>
            <person name="Mascher M."/>
            <person name="Fiebig A."/>
        </authorList>
    </citation>
    <scope>NUCLEOTIDE SEQUENCE [LARGE SCALE GENOMIC DNA]</scope>
    <source>
        <strain evidence="5">cv. Morex</strain>
    </source>
</reference>
<dbReference type="Gramene" id="HORVU.MOREX.r3.1HG0021090.1">
    <property type="protein sequence ID" value="HORVU.MOREX.r3.1HG0021090.1.CDS1"/>
    <property type="gene ID" value="HORVU.MOREX.r3.1HG0021090"/>
</dbReference>
<dbReference type="InterPro" id="IPR045005">
    <property type="entry name" value="BPM1-6"/>
</dbReference>
<dbReference type="Gene3D" id="1.25.40.420">
    <property type="match status" value="1"/>
</dbReference>
<dbReference type="Pfam" id="PF22486">
    <property type="entry name" value="MATH_2"/>
    <property type="match status" value="1"/>
</dbReference>
<dbReference type="PANTHER" id="PTHR26379">
    <property type="entry name" value="BTB/POZ AND MATH DOMAIN-CONTAINING PROTEIN 1"/>
    <property type="match status" value="1"/>
</dbReference>
<dbReference type="RefSeq" id="XP_044956398.1">
    <property type="nucleotide sequence ID" value="XM_045100463.1"/>
</dbReference>
<dbReference type="CDD" id="cd00121">
    <property type="entry name" value="MATH"/>
    <property type="match status" value="1"/>
</dbReference>
<dbReference type="EnsemblPlants" id="HORVU.MOREX.r3.1HG0021090.1">
    <property type="protein sequence ID" value="HORVU.MOREX.r3.1HG0021090.1.CDS1"/>
    <property type="gene ID" value="HORVU.MOREX.r3.1HG0021090"/>
</dbReference>
<dbReference type="Proteomes" id="UP000011116">
    <property type="component" value="Chromosome 1H"/>
</dbReference>
<dbReference type="CDD" id="cd18280">
    <property type="entry name" value="BTB_POZ_BPM_plant"/>
    <property type="match status" value="1"/>
</dbReference>
<dbReference type="AlphaFoldDB" id="A0A8I6WQF5"/>
<dbReference type="SUPFAM" id="SSF49599">
    <property type="entry name" value="TRAF domain-like"/>
    <property type="match status" value="1"/>
</dbReference>
<dbReference type="OMA" id="YLWRIRF"/>
<sequence length="349" mass="38517">MRTASTCAASAVRGTHTFKIAGYSLHRGLGVGKSIPSAAFDIGGYLWRILYYPDGEMEMEMENGGDHASVFLALVSEDAEVRASFEVRLVDQTNKLSPSVLLSQNTPITFHNNEQRGSMGGDFLQPSAYLLDDSLVIECDVTVLTESKVTLTAFDIQVPPSDLGEHLRVLLEKGEGADIVFEVEGEVFPAHKIVVAGRSPVFKAQLFGPMSDEAKQRIVVEDMQPAVFKALLRFIYTDSLPSMENLDGDEGKEMFKHLLVAADRYAMERMKVMCESILCKSLDVENVTATLALADQHHCSNLKDACLEFITSPDRMDDVMASQGYAHLKRSCPAVVIDVFERAKRSRKI</sequence>
<proteinExistence type="inferred from homology"/>
<evidence type="ECO:0000256" key="2">
    <source>
        <dbReference type="ARBA" id="ARBA00010846"/>
    </source>
</evidence>
<evidence type="ECO:0008006" key="7">
    <source>
        <dbReference type="Google" id="ProtNLM"/>
    </source>
</evidence>
<dbReference type="Pfam" id="PF24570">
    <property type="entry name" value="BACK_BPM_SPOP"/>
    <property type="match status" value="1"/>
</dbReference>
<dbReference type="Gene3D" id="3.30.710.10">
    <property type="entry name" value="Potassium Channel Kv1.1, Chain A"/>
    <property type="match status" value="1"/>
</dbReference>
<dbReference type="GeneID" id="123407345"/>
<dbReference type="InterPro" id="IPR002083">
    <property type="entry name" value="MATH/TRAF_dom"/>
</dbReference>
<dbReference type="InterPro" id="IPR008974">
    <property type="entry name" value="TRAF-like"/>
</dbReference>
<evidence type="ECO:0000259" key="4">
    <source>
        <dbReference type="PROSITE" id="PS50144"/>
    </source>
</evidence>
<dbReference type="InterPro" id="IPR000210">
    <property type="entry name" value="BTB/POZ_dom"/>
</dbReference>
<gene>
    <name evidence="5" type="primary">LOC123407345</name>
</gene>
<evidence type="ECO:0000256" key="1">
    <source>
        <dbReference type="ARBA" id="ARBA00004906"/>
    </source>
</evidence>
<reference evidence="6" key="1">
    <citation type="journal article" date="2012" name="Nature">
        <title>A physical, genetic and functional sequence assembly of the barley genome.</title>
        <authorList>
            <consortium name="The International Barley Genome Sequencing Consortium"/>
            <person name="Mayer K.F."/>
            <person name="Waugh R."/>
            <person name="Brown J.W."/>
            <person name="Schulman A."/>
            <person name="Langridge P."/>
            <person name="Platzer M."/>
            <person name="Fincher G.B."/>
            <person name="Muehlbauer G.J."/>
            <person name="Sato K."/>
            <person name="Close T.J."/>
            <person name="Wise R.P."/>
            <person name="Stein N."/>
        </authorList>
    </citation>
    <scope>NUCLEOTIDE SEQUENCE [LARGE SCALE GENOMIC DNA]</scope>
    <source>
        <strain evidence="6">cv. Morex</strain>
    </source>
</reference>
<dbReference type="PANTHER" id="PTHR26379:SF474">
    <property type="entry name" value="OS08G0228200 PROTEIN"/>
    <property type="match status" value="1"/>
</dbReference>
<dbReference type="InterPro" id="IPR011333">
    <property type="entry name" value="SKP1/BTB/POZ_sf"/>
</dbReference>
<evidence type="ECO:0000313" key="6">
    <source>
        <dbReference type="Proteomes" id="UP000011116"/>
    </source>
</evidence>
<dbReference type="Gramene" id="HORVU.MOREX.r2.1HG0016570.1">
    <property type="protein sequence ID" value="HORVU.MOREX.r2.1HG0016570.1.CDS.1"/>
    <property type="gene ID" value="HORVU.MOREX.r2.1HG0016570"/>
</dbReference>
<dbReference type="PROSITE" id="PS50097">
    <property type="entry name" value="BTB"/>
    <property type="match status" value="1"/>
</dbReference>
<dbReference type="Pfam" id="PF00651">
    <property type="entry name" value="BTB"/>
    <property type="match status" value="1"/>
</dbReference>
<accession>A0A8I6WQF5</accession>
<dbReference type="KEGG" id="hvg:123407345"/>
<dbReference type="SMART" id="SM00225">
    <property type="entry name" value="BTB"/>
    <property type="match status" value="1"/>
</dbReference>
<dbReference type="SUPFAM" id="SSF54695">
    <property type="entry name" value="POZ domain"/>
    <property type="match status" value="1"/>
</dbReference>
<evidence type="ECO:0000313" key="5">
    <source>
        <dbReference type="EnsemblPlants" id="HORVU.MOREX.r3.1HG0021090.1.CDS1"/>
    </source>
</evidence>